<dbReference type="PANTHER" id="PTHR43525">
    <property type="entry name" value="PROTEIN MALY"/>
    <property type="match status" value="1"/>
</dbReference>
<dbReference type="InterPro" id="IPR015424">
    <property type="entry name" value="PyrdxlP-dep_Trfase"/>
</dbReference>
<dbReference type="STRING" id="140314.SAMN04488076_11023"/>
<dbReference type="AlphaFoldDB" id="A0A143YTR3"/>
<comment type="cofactor">
    <cofactor evidence="1">
        <name>pyridoxal 5'-phosphate</name>
        <dbReference type="ChEBI" id="CHEBI:597326"/>
    </cofactor>
</comment>
<gene>
    <name evidence="7" type="ORF">Tpal_2296</name>
</gene>
<dbReference type="Gene3D" id="3.40.640.10">
    <property type="entry name" value="Type I PLP-dependent aspartate aminotransferase-like (Major domain)"/>
    <property type="match status" value="1"/>
</dbReference>
<dbReference type="CDD" id="cd00609">
    <property type="entry name" value="AAT_like"/>
    <property type="match status" value="1"/>
</dbReference>
<accession>A0A143YTR3</accession>
<dbReference type="InterPro" id="IPR027619">
    <property type="entry name" value="C-S_lyase_PatB-like"/>
</dbReference>
<comment type="similarity">
    <text evidence="5">Belongs to the class-II pyridoxal-phosphate-dependent aminotransferase family. MalY/PatB cystathionine beta-lyase subfamily.</text>
</comment>
<name>A0A143YTR3_9LACT</name>
<evidence type="ECO:0000256" key="4">
    <source>
        <dbReference type="ARBA" id="ARBA00023239"/>
    </source>
</evidence>
<dbReference type="Pfam" id="PF00155">
    <property type="entry name" value="Aminotran_1_2"/>
    <property type="match status" value="1"/>
</dbReference>
<protein>
    <recommendedName>
        <fullName evidence="2">cysteine-S-conjugate beta-lyase</fullName>
        <ecNumber evidence="2">4.4.1.13</ecNumber>
    </recommendedName>
</protein>
<keyword evidence="7" id="KW-0032">Aminotransferase</keyword>
<proteinExistence type="inferred from homology"/>
<evidence type="ECO:0000259" key="6">
    <source>
        <dbReference type="Pfam" id="PF00155"/>
    </source>
</evidence>
<dbReference type="Gene3D" id="3.90.1150.10">
    <property type="entry name" value="Aspartate Aminotransferase, domain 1"/>
    <property type="match status" value="1"/>
</dbReference>
<dbReference type="NCBIfam" id="TIGR04350">
    <property type="entry name" value="C_S_lyase_PatB"/>
    <property type="match status" value="1"/>
</dbReference>
<keyword evidence="8" id="KW-1185">Reference proteome</keyword>
<dbReference type="GO" id="GO:0047804">
    <property type="term" value="F:cysteine-S-conjugate beta-lyase activity"/>
    <property type="evidence" value="ECO:0007669"/>
    <property type="project" value="UniProtKB-EC"/>
</dbReference>
<dbReference type="GO" id="GO:0008483">
    <property type="term" value="F:transaminase activity"/>
    <property type="evidence" value="ECO:0007669"/>
    <property type="project" value="UniProtKB-KW"/>
</dbReference>
<dbReference type="InterPro" id="IPR051798">
    <property type="entry name" value="Class-II_PLP-Dep_Aminotrans"/>
</dbReference>
<dbReference type="Proteomes" id="UP000242754">
    <property type="component" value="Unassembled WGS sequence"/>
</dbReference>
<keyword evidence="3" id="KW-0663">Pyridoxal phosphate</keyword>
<dbReference type="InterPro" id="IPR015422">
    <property type="entry name" value="PyrdxlP-dep_Trfase_small"/>
</dbReference>
<evidence type="ECO:0000313" key="8">
    <source>
        <dbReference type="Proteomes" id="UP000242754"/>
    </source>
</evidence>
<dbReference type="SUPFAM" id="SSF53383">
    <property type="entry name" value="PLP-dependent transferases"/>
    <property type="match status" value="1"/>
</dbReference>
<evidence type="ECO:0000256" key="3">
    <source>
        <dbReference type="ARBA" id="ARBA00022898"/>
    </source>
</evidence>
<evidence type="ECO:0000256" key="1">
    <source>
        <dbReference type="ARBA" id="ARBA00001933"/>
    </source>
</evidence>
<dbReference type="InterPro" id="IPR004839">
    <property type="entry name" value="Aminotransferase_I/II_large"/>
</dbReference>
<dbReference type="EC" id="4.4.1.13" evidence="2"/>
<evidence type="ECO:0000313" key="7">
    <source>
        <dbReference type="EMBL" id="CZQ98640.1"/>
    </source>
</evidence>
<sequence>MLAQKTKYDFDNLINRTNTGSYKWEQMKGWNPNVSKEVIPFSVADMELKNPPEIIEGLKSYLDDLVLGYTIPTKGFTDAVCGWMEKRHNWQIEPEWIVSTPGVVYAFYTAIKAFSEPGDGIIINPPVYYPFYSGIELNDRKVVKSPLVQDGMTYTIDYDDLEKKAADPNNKVLLFCSPHNPVGRVWKKEELEKVADICLRNNVLIISDEIHNDLIMPGYEHTLFATISDDVANNLIVCTAPSKTFNLAGMQLSNIIIPNKEIRERFVKENEKNGVNTLNILGYKACEIAYTQCEGWLDQLIQLIYENHNILKEYMSENLPQIKVYDIEGTYLQWFDFRALGLDKDELETFLHTEAEVFFDEGYVFGDEGNGFERMNLACPTETMLQGLEQLKVAINNRGL</sequence>
<organism evidence="7 8">
    <name type="scientific">Trichococcus palustris</name>
    <dbReference type="NCBI Taxonomy" id="140314"/>
    <lineage>
        <taxon>Bacteria</taxon>
        <taxon>Bacillati</taxon>
        <taxon>Bacillota</taxon>
        <taxon>Bacilli</taxon>
        <taxon>Lactobacillales</taxon>
        <taxon>Carnobacteriaceae</taxon>
        <taxon>Trichococcus</taxon>
    </lineage>
</organism>
<feature type="domain" description="Aminotransferase class I/classII large" evidence="6">
    <location>
        <begin position="38"/>
        <end position="386"/>
    </location>
</feature>
<dbReference type="EMBL" id="FJNE01000007">
    <property type="protein sequence ID" value="CZQ98640.1"/>
    <property type="molecule type" value="Genomic_DNA"/>
</dbReference>
<evidence type="ECO:0000256" key="2">
    <source>
        <dbReference type="ARBA" id="ARBA00012224"/>
    </source>
</evidence>
<dbReference type="GO" id="GO:0030170">
    <property type="term" value="F:pyridoxal phosphate binding"/>
    <property type="evidence" value="ECO:0007669"/>
    <property type="project" value="InterPro"/>
</dbReference>
<keyword evidence="7" id="KW-0808">Transferase</keyword>
<reference evidence="7 8" key="1">
    <citation type="submission" date="2016-02" db="EMBL/GenBank/DDBJ databases">
        <authorList>
            <person name="Wen L."/>
            <person name="He K."/>
            <person name="Yang H."/>
        </authorList>
    </citation>
    <scope>NUCLEOTIDE SEQUENCE [LARGE SCALE GENOMIC DNA]</scope>
    <source>
        <strain evidence="7">Trichococcus palustris</strain>
    </source>
</reference>
<dbReference type="PANTHER" id="PTHR43525:SF1">
    <property type="entry name" value="PROTEIN MALY"/>
    <property type="match status" value="1"/>
</dbReference>
<evidence type="ECO:0000256" key="5">
    <source>
        <dbReference type="ARBA" id="ARBA00037974"/>
    </source>
</evidence>
<keyword evidence="4" id="KW-0456">Lyase</keyword>
<dbReference type="InterPro" id="IPR015421">
    <property type="entry name" value="PyrdxlP-dep_Trfase_major"/>
</dbReference>